<accession>A0A7W7FT41</accession>
<evidence type="ECO:0000313" key="6">
    <source>
        <dbReference type="EMBL" id="MBB4677721.1"/>
    </source>
</evidence>
<proteinExistence type="predicted"/>
<name>A0A7W7FT41_9PSEU</name>
<evidence type="ECO:0000256" key="1">
    <source>
        <dbReference type="ARBA" id="ARBA00023015"/>
    </source>
</evidence>
<dbReference type="Gene3D" id="1.10.357.10">
    <property type="entry name" value="Tetracycline Repressor, domain 2"/>
    <property type="match status" value="1"/>
</dbReference>
<dbReference type="PANTHER" id="PTHR30055">
    <property type="entry name" value="HTH-TYPE TRANSCRIPTIONAL REGULATOR RUTR"/>
    <property type="match status" value="1"/>
</dbReference>
<evidence type="ECO:0000256" key="3">
    <source>
        <dbReference type="ARBA" id="ARBA00023163"/>
    </source>
</evidence>
<dbReference type="InterPro" id="IPR050109">
    <property type="entry name" value="HTH-type_TetR-like_transc_reg"/>
</dbReference>
<dbReference type="PRINTS" id="PR00455">
    <property type="entry name" value="HTHTETR"/>
</dbReference>
<dbReference type="SUPFAM" id="SSF46689">
    <property type="entry name" value="Homeodomain-like"/>
    <property type="match status" value="1"/>
</dbReference>
<dbReference type="GO" id="GO:0003700">
    <property type="term" value="F:DNA-binding transcription factor activity"/>
    <property type="evidence" value="ECO:0007669"/>
    <property type="project" value="TreeGrafter"/>
</dbReference>
<dbReference type="EMBL" id="JACHMH010000001">
    <property type="protein sequence ID" value="MBB4677721.1"/>
    <property type="molecule type" value="Genomic_DNA"/>
</dbReference>
<keyword evidence="1" id="KW-0805">Transcription regulation</keyword>
<dbReference type="InterPro" id="IPR001647">
    <property type="entry name" value="HTH_TetR"/>
</dbReference>
<evidence type="ECO:0000313" key="7">
    <source>
        <dbReference type="Proteomes" id="UP000533598"/>
    </source>
</evidence>
<dbReference type="InterPro" id="IPR049445">
    <property type="entry name" value="TetR_SbtR-like_C"/>
</dbReference>
<protein>
    <submittedName>
        <fullName evidence="6">AcrR family transcriptional regulator</fullName>
    </submittedName>
</protein>
<evidence type="ECO:0000256" key="4">
    <source>
        <dbReference type="PROSITE-ProRule" id="PRU00335"/>
    </source>
</evidence>
<sequence>MSAADSARAKPLRADAARNRAQILDAATEAFRDRGLEVDVREIARLADVGMGTLYRHFSTKKSLVEAALEAKIVEWEQRAAAARGSAGAWQGLRALIEHTVELMAANRAFLDGLAVEESAVEACQSHLRQSLGDLVERAHREGSLRADVSAGDIGLFVLSFGPIVLATKSSEPDAWRRLLAVLLDGLHVA</sequence>
<dbReference type="Pfam" id="PF21597">
    <property type="entry name" value="TetR_C_43"/>
    <property type="match status" value="1"/>
</dbReference>
<gene>
    <name evidence="6" type="ORF">HNR67_003839</name>
</gene>
<feature type="domain" description="HTH tetR-type" evidence="5">
    <location>
        <begin position="17"/>
        <end position="76"/>
    </location>
</feature>
<dbReference type="RefSeq" id="WP_185003634.1">
    <property type="nucleotide sequence ID" value="NZ_BAAAUI010000083.1"/>
</dbReference>
<evidence type="ECO:0000259" key="5">
    <source>
        <dbReference type="PROSITE" id="PS50977"/>
    </source>
</evidence>
<dbReference type="InterPro" id="IPR009057">
    <property type="entry name" value="Homeodomain-like_sf"/>
</dbReference>
<evidence type="ECO:0000256" key="2">
    <source>
        <dbReference type="ARBA" id="ARBA00023125"/>
    </source>
</evidence>
<organism evidence="6 7">
    <name type="scientific">Crossiella cryophila</name>
    <dbReference type="NCBI Taxonomy" id="43355"/>
    <lineage>
        <taxon>Bacteria</taxon>
        <taxon>Bacillati</taxon>
        <taxon>Actinomycetota</taxon>
        <taxon>Actinomycetes</taxon>
        <taxon>Pseudonocardiales</taxon>
        <taxon>Pseudonocardiaceae</taxon>
        <taxon>Crossiella</taxon>
    </lineage>
</organism>
<keyword evidence="3" id="KW-0804">Transcription</keyword>
<dbReference type="GO" id="GO:0000976">
    <property type="term" value="F:transcription cis-regulatory region binding"/>
    <property type="evidence" value="ECO:0007669"/>
    <property type="project" value="TreeGrafter"/>
</dbReference>
<feature type="DNA-binding region" description="H-T-H motif" evidence="4">
    <location>
        <begin position="39"/>
        <end position="58"/>
    </location>
</feature>
<dbReference type="InterPro" id="IPR036271">
    <property type="entry name" value="Tet_transcr_reg_TetR-rel_C_sf"/>
</dbReference>
<dbReference type="PROSITE" id="PS50977">
    <property type="entry name" value="HTH_TETR_2"/>
    <property type="match status" value="1"/>
</dbReference>
<comment type="caution">
    <text evidence="6">The sequence shown here is derived from an EMBL/GenBank/DDBJ whole genome shotgun (WGS) entry which is preliminary data.</text>
</comment>
<reference evidence="6 7" key="1">
    <citation type="submission" date="2020-08" db="EMBL/GenBank/DDBJ databases">
        <title>Sequencing the genomes of 1000 actinobacteria strains.</title>
        <authorList>
            <person name="Klenk H.-P."/>
        </authorList>
    </citation>
    <scope>NUCLEOTIDE SEQUENCE [LARGE SCALE GENOMIC DNA]</scope>
    <source>
        <strain evidence="6 7">DSM 44230</strain>
    </source>
</reference>
<dbReference type="Proteomes" id="UP000533598">
    <property type="component" value="Unassembled WGS sequence"/>
</dbReference>
<dbReference type="AlphaFoldDB" id="A0A7W7FT41"/>
<keyword evidence="2 4" id="KW-0238">DNA-binding</keyword>
<keyword evidence="7" id="KW-1185">Reference proteome</keyword>
<dbReference type="SUPFAM" id="SSF48498">
    <property type="entry name" value="Tetracyclin repressor-like, C-terminal domain"/>
    <property type="match status" value="1"/>
</dbReference>
<dbReference type="PANTHER" id="PTHR30055:SF234">
    <property type="entry name" value="HTH-TYPE TRANSCRIPTIONAL REGULATOR BETI"/>
    <property type="match status" value="1"/>
</dbReference>
<dbReference type="Pfam" id="PF00440">
    <property type="entry name" value="TetR_N"/>
    <property type="match status" value="1"/>
</dbReference>